<dbReference type="GO" id="GO:0000956">
    <property type="term" value="P:nuclear-transcribed mRNA catabolic process"/>
    <property type="evidence" value="ECO:0007669"/>
    <property type="project" value="TreeGrafter"/>
</dbReference>
<keyword evidence="2" id="KW-0479">Metal-binding</keyword>
<evidence type="ECO:0000313" key="4">
    <source>
        <dbReference type="Proteomes" id="UP000095282"/>
    </source>
</evidence>
<dbReference type="GO" id="GO:0000166">
    <property type="term" value="F:nucleotide binding"/>
    <property type="evidence" value="ECO:0007669"/>
    <property type="project" value="UniProtKB-KW"/>
</dbReference>
<dbReference type="WBParaSite" id="Csp11.Scaffold629.g9229.t2">
    <property type="protein sequence ID" value="Csp11.Scaffold629.g9229.t2"/>
    <property type="gene ID" value="Csp11.Scaffold629.g9229"/>
</dbReference>
<evidence type="ECO:0000259" key="3">
    <source>
        <dbReference type="Pfam" id="PF08652"/>
    </source>
</evidence>
<comment type="cofactor">
    <cofactor evidence="2">
        <name>a divalent metal cation</name>
        <dbReference type="ChEBI" id="CHEBI:60240"/>
    </cofactor>
</comment>
<reference evidence="5" key="1">
    <citation type="submission" date="2016-11" db="UniProtKB">
        <authorList>
            <consortium name="WormBaseParasite"/>
        </authorList>
    </citation>
    <scope>IDENTIFICATION</scope>
</reference>
<dbReference type="AlphaFoldDB" id="A0A1I7UGZ9"/>
<keyword evidence="2" id="KW-0547">Nucleotide-binding</keyword>
<feature type="domain" description="RAI1-like" evidence="3">
    <location>
        <begin position="31"/>
        <end position="216"/>
    </location>
</feature>
<keyword evidence="2" id="KW-0539">Nucleus</keyword>
<keyword evidence="2" id="KW-0378">Hydrolase</keyword>
<name>A0A1I7UGZ9_9PELO</name>
<comment type="similarity">
    <text evidence="1 2">Belongs to the DXO/Dom3Z family.</text>
</comment>
<evidence type="ECO:0000313" key="5">
    <source>
        <dbReference type="WBParaSite" id="Csp11.Scaffold629.g9229.t2"/>
    </source>
</evidence>
<dbReference type="eggNOG" id="ENOG502SH3D">
    <property type="taxonomic scope" value="Eukaryota"/>
</dbReference>
<dbReference type="PANTHER" id="PTHR12395:SF12">
    <property type="entry name" value="DECAPPING NUCLEASE"/>
    <property type="match status" value="1"/>
</dbReference>
<keyword evidence="2" id="KW-0694">RNA-binding</keyword>
<dbReference type="InterPro" id="IPR013961">
    <property type="entry name" value="RAI1"/>
</dbReference>
<protein>
    <recommendedName>
        <fullName evidence="2">Decapping nuclease</fullName>
        <ecNumber evidence="2">3.6.1.-</ecNumber>
    </recommendedName>
</protein>
<dbReference type="STRING" id="1561998.A0A1I7UGZ9"/>
<dbReference type="GO" id="GO:0110155">
    <property type="term" value="P:NAD-cap decapping"/>
    <property type="evidence" value="ECO:0007669"/>
    <property type="project" value="TreeGrafter"/>
</dbReference>
<sequence>MSLQTKIKVKTIGYYHRDREISRYNQFPPTKLDSTVEDSGAGEHYMESLLEYIRLRPWNQETKPHFVTNKNLLKMIASKKYNQIQIHCVRLNDVIFMLKKTFDTDVNTNFGAFFEHFMTKETENEKMEEDGTIRKAVFMAEIPMENKVFKVMYSGEIDAIDGNGHHYELKVLLGGMNHWFWMNTSVKFYWQSVLSGFSTLIIGNRTGKKKLIRGQDRHFHYLIIHFLSIEARLLPVKVAQFARTWKKEYEAWTVEDGENEIQEFLRLVSERLTQNEDCFKFSKELIDDEWNIERENIEREETKETKDFHDLIAFCVN</sequence>
<dbReference type="EC" id="3.6.1.-" evidence="2"/>
<dbReference type="GO" id="GO:0004518">
    <property type="term" value="F:nuclease activity"/>
    <property type="evidence" value="ECO:0007669"/>
    <property type="project" value="UniProtKB-KW"/>
</dbReference>
<comment type="function">
    <text evidence="2">Decapping enzyme for NAD-capped RNAs: specifically hydrolyzes the nicotinamide adenine dinucleotide (NAD) cap from a subset of RNAs by removing the entire NAD moiety from the 5'-end of an NAD-capped RNA.</text>
</comment>
<dbReference type="GO" id="GO:0005829">
    <property type="term" value="C:cytosol"/>
    <property type="evidence" value="ECO:0007669"/>
    <property type="project" value="TreeGrafter"/>
</dbReference>
<dbReference type="InterPro" id="IPR039039">
    <property type="entry name" value="RAI1-like_fam"/>
</dbReference>
<dbReference type="GO" id="GO:0003723">
    <property type="term" value="F:RNA binding"/>
    <property type="evidence" value="ECO:0007669"/>
    <property type="project" value="UniProtKB-KW"/>
</dbReference>
<keyword evidence="2" id="KW-0540">Nuclease</keyword>
<evidence type="ECO:0000256" key="1">
    <source>
        <dbReference type="ARBA" id="ARBA00006562"/>
    </source>
</evidence>
<evidence type="ECO:0000256" key="2">
    <source>
        <dbReference type="RuleBase" id="RU367113"/>
    </source>
</evidence>
<dbReference type="Proteomes" id="UP000095282">
    <property type="component" value="Unplaced"/>
</dbReference>
<dbReference type="GO" id="GO:0034353">
    <property type="term" value="F:mRNA 5'-diphosphatase activity"/>
    <property type="evidence" value="ECO:0007669"/>
    <property type="project" value="TreeGrafter"/>
</dbReference>
<proteinExistence type="inferred from homology"/>
<dbReference type="GO" id="GO:0005634">
    <property type="term" value="C:nucleus"/>
    <property type="evidence" value="ECO:0007669"/>
    <property type="project" value="UniProtKB-SubCell"/>
</dbReference>
<dbReference type="Pfam" id="PF08652">
    <property type="entry name" value="RAI1"/>
    <property type="match status" value="1"/>
</dbReference>
<keyword evidence="4" id="KW-1185">Reference proteome</keyword>
<dbReference type="GO" id="GO:0046872">
    <property type="term" value="F:metal ion binding"/>
    <property type="evidence" value="ECO:0007669"/>
    <property type="project" value="UniProtKB-KW"/>
</dbReference>
<accession>A0A1I7UGZ9</accession>
<organism evidence="4 5">
    <name type="scientific">Caenorhabditis tropicalis</name>
    <dbReference type="NCBI Taxonomy" id="1561998"/>
    <lineage>
        <taxon>Eukaryota</taxon>
        <taxon>Metazoa</taxon>
        <taxon>Ecdysozoa</taxon>
        <taxon>Nematoda</taxon>
        <taxon>Chromadorea</taxon>
        <taxon>Rhabditida</taxon>
        <taxon>Rhabditina</taxon>
        <taxon>Rhabditomorpha</taxon>
        <taxon>Rhabditoidea</taxon>
        <taxon>Rhabditidae</taxon>
        <taxon>Peloderinae</taxon>
        <taxon>Caenorhabditis</taxon>
    </lineage>
</organism>
<comment type="subcellular location">
    <subcellularLocation>
        <location evidence="2">Nucleus</location>
    </subcellularLocation>
</comment>
<dbReference type="PANTHER" id="PTHR12395">
    <property type="entry name" value="DOM-3 RELATED"/>
    <property type="match status" value="1"/>
</dbReference>